<dbReference type="InterPro" id="IPR027485">
    <property type="entry name" value="AMMECR1_N"/>
</dbReference>
<accession>E4XX47</accession>
<evidence type="ECO:0000313" key="3">
    <source>
        <dbReference type="Proteomes" id="UP000001307"/>
    </source>
</evidence>
<dbReference type="Gene3D" id="3.30.700.20">
    <property type="entry name" value="Hypothetical protein ph0010, domain 1"/>
    <property type="match status" value="1"/>
</dbReference>
<keyword evidence="3" id="KW-1185">Reference proteome</keyword>
<protein>
    <recommendedName>
        <fullName evidence="1">AMMECR1 domain-containing protein</fullName>
    </recommendedName>
</protein>
<evidence type="ECO:0000313" key="2">
    <source>
        <dbReference type="EMBL" id="CBY14241.1"/>
    </source>
</evidence>
<dbReference type="OrthoDB" id="24630at2759"/>
<dbReference type="NCBIfam" id="TIGR00296">
    <property type="entry name" value="TIGR00296 family protein"/>
    <property type="match status" value="1"/>
</dbReference>
<organism evidence="2">
    <name type="scientific">Oikopleura dioica</name>
    <name type="common">Tunicate</name>
    <dbReference type="NCBI Taxonomy" id="34765"/>
    <lineage>
        <taxon>Eukaryota</taxon>
        <taxon>Metazoa</taxon>
        <taxon>Chordata</taxon>
        <taxon>Tunicata</taxon>
        <taxon>Appendicularia</taxon>
        <taxon>Copelata</taxon>
        <taxon>Oikopleuridae</taxon>
        <taxon>Oikopleura</taxon>
    </lineage>
</organism>
<dbReference type="PANTHER" id="PTHR13016:SF0">
    <property type="entry name" value="AMME SYNDROME CANDIDATE GENE 1 PROTEIN"/>
    <property type="match status" value="1"/>
</dbReference>
<evidence type="ECO:0000259" key="1">
    <source>
        <dbReference type="PROSITE" id="PS51112"/>
    </source>
</evidence>
<gene>
    <name evidence="2" type="ORF">GSOID_T00007227001</name>
</gene>
<dbReference type="SUPFAM" id="SSF143447">
    <property type="entry name" value="AMMECR1-like"/>
    <property type="match status" value="1"/>
</dbReference>
<proteinExistence type="predicted"/>
<sequence length="148" mass="16428">MSSEQVIKSSMVVYAFDSLINRLNGQPSPPIPADFPTEPYPLFVTWKTSSNGYLRGCIGCFADLELGSGIQEYALTAALKDSRFPPVQMKEVTGLSCTVSLLTNFEDCSNAYDWNLQNHGIKIRFNSNGRNYSGTYLPQVATEQGWNQ</sequence>
<dbReference type="Pfam" id="PF01871">
    <property type="entry name" value="AMMECR1"/>
    <property type="match status" value="1"/>
</dbReference>
<dbReference type="InParanoid" id="E4XX47"/>
<dbReference type="InterPro" id="IPR002733">
    <property type="entry name" value="AMMECR1_domain"/>
</dbReference>
<dbReference type="AlphaFoldDB" id="E4XX47"/>
<feature type="domain" description="AMMECR1" evidence="1">
    <location>
        <begin position="1"/>
        <end position="148"/>
    </location>
</feature>
<dbReference type="PROSITE" id="PS51112">
    <property type="entry name" value="AMMECR1"/>
    <property type="match status" value="1"/>
</dbReference>
<dbReference type="InterPro" id="IPR023473">
    <property type="entry name" value="AMMECR1"/>
</dbReference>
<dbReference type="PANTHER" id="PTHR13016">
    <property type="entry name" value="AMMECR1 HOMOLOG"/>
    <property type="match status" value="1"/>
</dbReference>
<feature type="non-terminal residue" evidence="2">
    <location>
        <position position="148"/>
    </location>
</feature>
<dbReference type="EMBL" id="FN653267">
    <property type="protein sequence ID" value="CBY14241.1"/>
    <property type="molecule type" value="Genomic_DNA"/>
</dbReference>
<name>E4XX47_OIKDI</name>
<reference evidence="2" key="1">
    <citation type="journal article" date="2010" name="Science">
        <title>Plasticity of animal genome architecture unmasked by rapid evolution of a pelagic tunicate.</title>
        <authorList>
            <person name="Denoeud F."/>
            <person name="Henriet S."/>
            <person name="Mungpakdee S."/>
            <person name="Aury J.M."/>
            <person name="Da Silva C."/>
            <person name="Brinkmann H."/>
            <person name="Mikhaleva J."/>
            <person name="Olsen L.C."/>
            <person name="Jubin C."/>
            <person name="Canestro C."/>
            <person name="Bouquet J.M."/>
            <person name="Danks G."/>
            <person name="Poulain J."/>
            <person name="Campsteijn C."/>
            <person name="Adamski M."/>
            <person name="Cross I."/>
            <person name="Yadetie F."/>
            <person name="Muffato M."/>
            <person name="Louis A."/>
            <person name="Butcher S."/>
            <person name="Tsagkogeorga G."/>
            <person name="Konrad A."/>
            <person name="Singh S."/>
            <person name="Jensen M.F."/>
            <person name="Cong E.H."/>
            <person name="Eikeseth-Otteraa H."/>
            <person name="Noel B."/>
            <person name="Anthouard V."/>
            <person name="Porcel B.M."/>
            <person name="Kachouri-Lafond R."/>
            <person name="Nishino A."/>
            <person name="Ugolini M."/>
            <person name="Chourrout P."/>
            <person name="Nishida H."/>
            <person name="Aasland R."/>
            <person name="Huzurbazar S."/>
            <person name="Westhof E."/>
            <person name="Delsuc F."/>
            <person name="Lehrach H."/>
            <person name="Reinhardt R."/>
            <person name="Weissenbach J."/>
            <person name="Roy S.W."/>
            <person name="Artiguenave F."/>
            <person name="Postlethwait J.H."/>
            <person name="Manak J.R."/>
            <person name="Thompson E.M."/>
            <person name="Jaillon O."/>
            <person name="Du Pasquier L."/>
            <person name="Boudinot P."/>
            <person name="Liberles D.A."/>
            <person name="Volff J.N."/>
            <person name="Philippe H."/>
            <person name="Lenhard B."/>
            <person name="Roest Crollius H."/>
            <person name="Wincker P."/>
            <person name="Chourrout D."/>
        </authorList>
    </citation>
    <scope>NUCLEOTIDE SEQUENCE [LARGE SCALE GENOMIC DNA]</scope>
</reference>
<dbReference type="InterPro" id="IPR036071">
    <property type="entry name" value="AMMECR1_dom_sf"/>
</dbReference>
<dbReference type="Proteomes" id="UP000001307">
    <property type="component" value="Unassembled WGS sequence"/>
</dbReference>